<dbReference type="InterPro" id="IPR011051">
    <property type="entry name" value="RmlC_Cupin_sf"/>
</dbReference>
<dbReference type="Proteomes" id="UP000014408">
    <property type="component" value="Unassembled WGS sequence"/>
</dbReference>
<accession>S2Z0T7</accession>
<dbReference type="PATRIC" id="fig|1125779.3.peg.2238"/>
<dbReference type="GO" id="GO:0005829">
    <property type="term" value="C:cytosol"/>
    <property type="evidence" value="ECO:0007669"/>
    <property type="project" value="TreeGrafter"/>
</dbReference>
<dbReference type="GO" id="GO:0000271">
    <property type="term" value="P:polysaccharide biosynthetic process"/>
    <property type="evidence" value="ECO:0007669"/>
    <property type="project" value="TreeGrafter"/>
</dbReference>
<comment type="pathway">
    <text evidence="4">Carbohydrate biosynthesis; dTDP-L-rhamnose biosynthesis.</text>
</comment>
<dbReference type="GO" id="GO:0019305">
    <property type="term" value="P:dTDP-rhamnose biosynthetic process"/>
    <property type="evidence" value="ECO:0007669"/>
    <property type="project" value="UniProtKB-UniRule"/>
</dbReference>
<evidence type="ECO:0000313" key="5">
    <source>
        <dbReference type="EMBL" id="EPD67875.1"/>
    </source>
</evidence>
<dbReference type="HOGENOM" id="CLU_090940_0_0_11"/>
<protein>
    <recommendedName>
        <fullName evidence="4">dTDP-4-dehydrorhamnose 3,5-epimerase</fullName>
        <ecNumber evidence="4">5.1.3.13</ecNumber>
    </recommendedName>
    <alternativeName>
        <fullName evidence="4">Thymidine diphospho-4-keto-rhamnose 3,5-epimerase</fullName>
    </alternativeName>
</protein>
<organism evidence="5 6">
    <name type="scientific">Corynebacterium pyruviciproducens ATCC BAA-1742</name>
    <dbReference type="NCBI Taxonomy" id="1125779"/>
    <lineage>
        <taxon>Bacteria</taxon>
        <taxon>Bacillati</taxon>
        <taxon>Actinomycetota</taxon>
        <taxon>Actinomycetes</taxon>
        <taxon>Mycobacteriales</taxon>
        <taxon>Corynebacteriaceae</taxon>
        <taxon>Corynebacterium</taxon>
    </lineage>
</organism>
<evidence type="ECO:0000256" key="3">
    <source>
        <dbReference type="PIRSR" id="PIRSR600888-3"/>
    </source>
</evidence>
<dbReference type="PANTHER" id="PTHR21047:SF2">
    <property type="entry name" value="THYMIDINE DIPHOSPHO-4-KETO-RHAMNOSE 3,5-EPIMERASE"/>
    <property type="match status" value="1"/>
</dbReference>
<proteinExistence type="inferred from homology"/>
<comment type="subunit">
    <text evidence="4">Homodimer.</text>
</comment>
<evidence type="ECO:0000256" key="4">
    <source>
        <dbReference type="RuleBase" id="RU364069"/>
    </source>
</evidence>
<evidence type="ECO:0000256" key="1">
    <source>
        <dbReference type="ARBA" id="ARBA00010154"/>
    </source>
</evidence>
<feature type="active site" description="Proton donor" evidence="2">
    <location>
        <position position="162"/>
    </location>
</feature>
<dbReference type="eggNOG" id="COG1898">
    <property type="taxonomic scope" value="Bacteria"/>
</dbReference>
<dbReference type="PANTHER" id="PTHR21047">
    <property type="entry name" value="DTDP-6-DEOXY-D-GLUCOSE-3,5 EPIMERASE"/>
    <property type="match status" value="1"/>
</dbReference>
<dbReference type="CDD" id="cd00438">
    <property type="entry name" value="cupin_RmlC"/>
    <property type="match status" value="1"/>
</dbReference>
<dbReference type="NCBIfam" id="TIGR01221">
    <property type="entry name" value="rmlC"/>
    <property type="match status" value="1"/>
</dbReference>
<feature type="active site" description="Proton acceptor" evidence="2">
    <location>
        <position position="93"/>
    </location>
</feature>
<comment type="caution">
    <text evidence="5">The sequence shown here is derived from an EMBL/GenBank/DDBJ whole genome shotgun (WGS) entry which is preliminary data.</text>
</comment>
<comment type="similarity">
    <text evidence="1 4">Belongs to the dTDP-4-dehydrorhamnose 3,5-epimerase family.</text>
</comment>
<feature type="site" description="Participates in a stacking interaction with the thymidine ring of dTDP-4-oxo-6-deoxyglucose" evidence="3">
    <location>
        <position position="168"/>
    </location>
</feature>
<evidence type="ECO:0000313" key="6">
    <source>
        <dbReference type="Proteomes" id="UP000014408"/>
    </source>
</evidence>
<dbReference type="AlphaFoldDB" id="S2Z0T7"/>
<keyword evidence="6" id="KW-1185">Reference proteome</keyword>
<reference evidence="5 6" key="1">
    <citation type="submission" date="2013-05" db="EMBL/GenBank/DDBJ databases">
        <title>The Genome Sequence of Corynebacterium pyruviciproducens 1773O (ATCC BAA-1742).</title>
        <authorList>
            <consortium name="The Broad Institute Genomics Platform"/>
            <person name="Earl A."/>
            <person name="Ward D."/>
            <person name="Feldgarden M."/>
            <person name="Gevers D."/>
            <person name="Tong J."/>
            <person name="Walker B."/>
            <person name="Young S."/>
            <person name="Zeng Q."/>
            <person name="Gargeya S."/>
            <person name="Fitzgerald M."/>
            <person name="Haas B."/>
            <person name="Abouelleil A."/>
            <person name="Allen A.W."/>
            <person name="Alvarado L."/>
            <person name="Arachchi H.M."/>
            <person name="Berlin A.M."/>
            <person name="Chapman S.B."/>
            <person name="Gainer-Dewar J."/>
            <person name="Goldberg J."/>
            <person name="Griggs A."/>
            <person name="Gujja S."/>
            <person name="Hansen M."/>
            <person name="Howarth C."/>
            <person name="Imamovic A."/>
            <person name="Ireland A."/>
            <person name="Larimer J."/>
            <person name="McCowan C."/>
            <person name="Murphy C."/>
            <person name="Pearson M."/>
            <person name="Poon T.W."/>
            <person name="Priest M."/>
            <person name="Roberts A."/>
            <person name="Saif S."/>
            <person name="Shea T."/>
            <person name="Sisk P."/>
            <person name="Sykes S."/>
            <person name="Wortman J."/>
            <person name="Nusbaum C."/>
            <person name="Birren B."/>
        </authorList>
    </citation>
    <scope>NUCLEOTIDE SEQUENCE [LARGE SCALE GENOMIC DNA]</scope>
    <source>
        <strain evidence="5 6">ATCC BAA-1742</strain>
    </source>
</reference>
<dbReference type="EMBL" id="ATBY01000017">
    <property type="protein sequence ID" value="EPD67875.1"/>
    <property type="molecule type" value="Genomic_DNA"/>
</dbReference>
<keyword evidence="4" id="KW-0413">Isomerase</keyword>
<comment type="catalytic activity">
    <reaction evidence="4">
        <text>dTDP-4-dehydro-6-deoxy-alpha-D-glucose = dTDP-4-dehydro-beta-L-rhamnose</text>
        <dbReference type="Rhea" id="RHEA:16969"/>
        <dbReference type="ChEBI" id="CHEBI:57649"/>
        <dbReference type="ChEBI" id="CHEBI:62830"/>
        <dbReference type="EC" id="5.1.3.13"/>
    </reaction>
</comment>
<name>S2Z0T7_9CORY</name>
<dbReference type="Pfam" id="PF00908">
    <property type="entry name" value="dTDP_sugar_isom"/>
    <property type="match status" value="1"/>
</dbReference>
<gene>
    <name evidence="5" type="ORF">HMPREF1219_02292</name>
</gene>
<dbReference type="InterPro" id="IPR000888">
    <property type="entry name" value="RmlC-like"/>
</dbReference>
<dbReference type="Gene3D" id="2.60.120.10">
    <property type="entry name" value="Jelly Rolls"/>
    <property type="match status" value="1"/>
</dbReference>
<dbReference type="InterPro" id="IPR014710">
    <property type="entry name" value="RmlC-like_jellyroll"/>
</dbReference>
<comment type="function">
    <text evidence="4">Catalyzes the epimerization of the C3' and C5'positions of dTDP-6-deoxy-D-xylo-4-hexulose, forming dTDP-6-deoxy-L-lyxo-4-hexulose.</text>
</comment>
<evidence type="ECO:0000256" key="2">
    <source>
        <dbReference type="PIRSR" id="PIRSR600888-1"/>
    </source>
</evidence>
<dbReference type="STRING" id="1125779.HMPREF1219_02292"/>
<sequence>MDQAGVVMRATHVRTGRPRWAIIAATGATLRHMLQETSLSGVLLSVPEIHPDDRGTFHEWFKAEDFEEAVGFPLDLQQANVSTSKSGVLRGLHYADVPPGQAKFVTCMSGRIWDVAVDIRKGSASFGKYIGVELTEDNRHSLYLPVGFAHGFVALEDSTVAYLCSEGYNPSHEHGINAFDEDLGIEWPATDVILSEKDRTAPGLKEVQLPNYNECKAFEDVVRATWADA</sequence>
<dbReference type="GO" id="GO:0008830">
    <property type="term" value="F:dTDP-4-dehydrorhamnose 3,5-epimerase activity"/>
    <property type="evidence" value="ECO:0007669"/>
    <property type="project" value="UniProtKB-UniRule"/>
</dbReference>
<dbReference type="UniPathway" id="UPA00124"/>
<dbReference type="EC" id="5.1.3.13" evidence="4"/>
<dbReference type="SUPFAM" id="SSF51182">
    <property type="entry name" value="RmlC-like cupins"/>
    <property type="match status" value="1"/>
</dbReference>